<dbReference type="EMBL" id="RBNR01000198">
    <property type="protein sequence ID" value="RML42933.1"/>
    <property type="molecule type" value="Genomic_DNA"/>
</dbReference>
<dbReference type="Proteomes" id="UP000280292">
    <property type="component" value="Unassembled WGS sequence"/>
</dbReference>
<reference evidence="1 2" key="1">
    <citation type="submission" date="2018-08" db="EMBL/GenBank/DDBJ databases">
        <title>Recombination of ecologically and evolutionarily significant loci maintains genetic cohesion in the Pseudomonas syringae species complex.</title>
        <authorList>
            <person name="Dillon M."/>
            <person name="Thakur S."/>
            <person name="Almeida R.N.D."/>
            <person name="Weir B.S."/>
            <person name="Guttman D.S."/>
        </authorList>
    </citation>
    <scope>NUCLEOTIDE SEQUENCE [LARGE SCALE GENOMIC DNA]</scope>
    <source>
        <strain evidence="1 2">ICMP 3883</strain>
    </source>
</reference>
<proteinExistence type="predicted"/>
<sequence>MNRKFSLPSVIKKAPTLTSSVRAYLIKHLLRLFQRLSGAGAATTLSDYGHVKHQLKAG</sequence>
<evidence type="ECO:0000313" key="1">
    <source>
        <dbReference type="EMBL" id="RML42933.1"/>
    </source>
</evidence>
<comment type="caution">
    <text evidence="1">The sequence shown here is derived from an EMBL/GenBank/DDBJ whole genome shotgun (WGS) entry which is preliminary data.</text>
</comment>
<accession>A0A3M2VV38</accession>
<evidence type="ECO:0000313" key="2">
    <source>
        <dbReference type="Proteomes" id="UP000280292"/>
    </source>
</evidence>
<name>A0A3M2VV38_PSESI</name>
<dbReference type="AlphaFoldDB" id="A0A3M2VV38"/>
<organism evidence="1 2">
    <name type="scientific">Pseudomonas syringae pv. ribicola</name>
    <dbReference type="NCBI Taxonomy" id="55398"/>
    <lineage>
        <taxon>Bacteria</taxon>
        <taxon>Pseudomonadati</taxon>
        <taxon>Pseudomonadota</taxon>
        <taxon>Gammaproteobacteria</taxon>
        <taxon>Pseudomonadales</taxon>
        <taxon>Pseudomonadaceae</taxon>
        <taxon>Pseudomonas</taxon>
    </lineage>
</organism>
<gene>
    <name evidence="1" type="ORF">ALQ95_200047</name>
</gene>
<protein>
    <submittedName>
        <fullName evidence="1">Uncharacterized protein</fullName>
    </submittedName>
</protein>